<dbReference type="EMBL" id="LS974625">
    <property type="protein sequence ID" value="CAG7861834.1"/>
    <property type="molecule type" value="Genomic_DNA"/>
</dbReference>
<evidence type="ECO:0000313" key="2">
    <source>
        <dbReference type="EMBL" id="CAG7861834.1"/>
    </source>
</evidence>
<evidence type="ECO:0000256" key="1">
    <source>
        <dbReference type="SAM" id="MobiDB-lite"/>
    </source>
</evidence>
<feature type="region of interest" description="Disordered" evidence="1">
    <location>
        <begin position="1"/>
        <end position="24"/>
    </location>
</feature>
<dbReference type="Proteomes" id="UP000694005">
    <property type="component" value="Chromosome A09"/>
</dbReference>
<dbReference type="AlphaFoldDB" id="A0A3P5XYH9"/>
<accession>A0A3P5XYH9</accession>
<feature type="compositionally biased region" description="Gly residues" evidence="1">
    <location>
        <begin position="1"/>
        <end position="13"/>
    </location>
</feature>
<sequence>MTSGGGGKNGSDSGGKIEDNDNDGSMIVAINETISNNGNRSKMVATNETIDMAVVVVMLQMQVIKANQEME</sequence>
<dbReference type="EMBL" id="LR031568">
    <property type="protein sequence ID" value="VDC60132.1"/>
    <property type="molecule type" value="Genomic_DNA"/>
</dbReference>
<reference evidence="3" key="1">
    <citation type="submission" date="2018-11" db="EMBL/GenBank/DDBJ databases">
        <authorList>
            <consortium name="Genoscope - CEA"/>
            <person name="William W."/>
        </authorList>
    </citation>
    <scope>NUCLEOTIDE SEQUENCE</scope>
</reference>
<dbReference type="Gramene" id="A09p23010.2_BraZ1">
    <property type="protein sequence ID" value="A09p23010.2_BraZ1.CDS.1"/>
    <property type="gene ID" value="A09g23010.2_BraZ1"/>
</dbReference>
<name>A0A3P5XYH9_BRACM</name>
<proteinExistence type="predicted"/>
<evidence type="ECO:0000313" key="3">
    <source>
        <dbReference type="EMBL" id="VDC60132.1"/>
    </source>
</evidence>
<organism evidence="3">
    <name type="scientific">Brassica campestris</name>
    <name type="common">Field mustard</name>
    <dbReference type="NCBI Taxonomy" id="3711"/>
    <lineage>
        <taxon>Eukaryota</taxon>
        <taxon>Viridiplantae</taxon>
        <taxon>Streptophyta</taxon>
        <taxon>Embryophyta</taxon>
        <taxon>Tracheophyta</taxon>
        <taxon>Spermatophyta</taxon>
        <taxon>Magnoliopsida</taxon>
        <taxon>eudicotyledons</taxon>
        <taxon>Gunneridae</taxon>
        <taxon>Pentapetalae</taxon>
        <taxon>rosids</taxon>
        <taxon>malvids</taxon>
        <taxon>Brassicales</taxon>
        <taxon>Brassicaceae</taxon>
        <taxon>Brassiceae</taxon>
        <taxon>Brassica</taxon>
    </lineage>
</organism>
<gene>
    <name evidence="3" type="ORF">BRAA09T37743Z</name>
    <name evidence="2" type="ORF">BRAPAZ1V2_A09P23010.2</name>
</gene>
<protein>
    <submittedName>
        <fullName evidence="2">Uncharacterized protein</fullName>
    </submittedName>
</protein>